<keyword evidence="1" id="KW-0812">Transmembrane</keyword>
<protein>
    <submittedName>
        <fullName evidence="2">Uncharacterized protein</fullName>
    </submittedName>
</protein>
<name>A0A182UB82_9DIPT</name>
<feature type="transmembrane region" description="Helical" evidence="1">
    <location>
        <begin position="188"/>
        <end position="210"/>
    </location>
</feature>
<keyword evidence="1" id="KW-0472">Membrane</keyword>
<feature type="transmembrane region" description="Helical" evidence="1">
    <location>
        <begin position="20"/>
        <end position="38"/>
    </location>
</feature>
<dbReference type="VEuPathDB" id="VectorBase:AMEC017266"/>
<accession>A0A182UB82</accession>
<feature type="transmembrane region" description="Helical" evidence="1">
    <location>
        <begin position="50"/>
        <end position="72"/>
    </location>
</feature>
<evidence type="ECO:0000313" key="3">
    <source>
        <dbReference type="Proteomes" id="UP000075902"/>
    </source>
</evidence>
<organism evidence="2 3">
    <name type="scientific">Anopheles melas</name>
    <dbReference type="NCBI Taxonomy" id="34690"/>
    <lineage>
        <taxon>Eukaryota</taxon>
        <taxon>Metazoa</taxon>
        <taxon>Ecdysozoa</taxon>
        <taxon>Arthropoda</taxon>
        <taxon>Hexapoda</taxon>
        <taxon>Insecta</taxon>
        <taxon>Pterygota</taxon>
        <taxon>Neoptera</taxon>
        <taxon>Endopterygota</taxon>
        <taxon>Diptera</taxon>
        <taxon>Nematocera</taxon>
        <taxon>Culicoidea</taxon>
        <taxon>Culicidae</taxon>
        <taxon>Anophelinae</taxon>
        <taxon>Anopheles</taxon>
    </lineage>
</organism>
<dbReference type="EnsemblMetazoa" id="AMEC017266-RA">
    <property type="protein sequence ID" value="AMEC017266-PA"/>
    <property type="gene ID" value="AMEC017266"/>
</dbReference>
<reference evidence="3" key="1">
    <citation type="submission" date="2014-01" db="EMBL/GenBank/DDBJ databases">
        <title>The Genome Sequence of Anopheles melas CM1001059_A (V2).</title>
        <authorList>
            <consortium name="The Broad Institute Genomics Platform"/>
            <person name="Neafsey D.E."/>
            <person name="Besansky N."/>
            <person name="Howell P."/>
            <person name="Walton C."/>
            <person name="Young S.K."/>
            <person name="Zeng Q."/>
            <person name="Gargeya S."/>
            <person name="Fitzgerald M."/>
            <person name="Haas B."/>
            <person name="Abouelleil A."/>
            <person name="Allen A.W."/>
            <person name="Alvarado L."/>
            <person name="Arachchi H.M."/>
            <person name="Berlin A.M."/>
            <person name="Chapman S.B."/>
            <person name="Gainer-Dewar J."/>
            <person name="Goldberg J."/>
            <person name="Griggs A."/>
            <person name="Gujja S."/>
            <person name="Hansen M."/>
            <person name="Howarth C."/>
            <person name="Imamovic A."/>
            <person name="Ireland A."/>
            <person name="Larimer J."/>
            <person name="McCowan C."/>
            <person name="Murphy C."/>
            <person name="Pearson M."/>
            <person name="Poon T.W."/>
            <person name="Priest M."/>
            <person name="Roberts A."/>
            <person name="Saif S."/>
            <person name="Shea T."/>
            <person name="Sisk P."/>
            <person name="Sykes S."/>
            <person name="Wortman J."/>
            <person name="Nusbaum C."/>
            <person name="Birren B."/>
        </authorList>
    </citation>
    <scope>NUCLEOTIDE SEQUENCE [LARGE SCALE GENOMIC DNA]</scope>
    <source>
        <strain evidence="3">CM1001059</strain>
    </source>
</reference>
<keyword evidence="3" id="KW-1185">Reference proteome</keyword>
<reference evidence="2" key="2">
    <citation type="submission" date="2020-05" db="UniProtKB">
        <authorList>
            <consortium name="EnsemblMetazoa"/>
        </authorList>
    </citation>
    <scope>IDENTIFICATION</scope>
    <source>
        <strain evidence="2">CM1001059</strain>
    </source>
</reference>
<evidence type="ECO:0000256" key="1">
    <source>
        <dbReference type="SAM" id="Phobius"/>
    </source>
</evidence>
<dbReference type="AlphaFoldDB" id="A0A182UB82"/>
<sequence length="338" mass="38893">MMMTTMMAPSVRSCVSSLKHVLLHVLLLYCIYFLRFAVKQRLRGLRFRCLRAPATCLLLLLLLFFMAVRFVARFETRLLPFSACTIMPVCLCEHVAAGKLSTTLATLAHPRRRAPVAPERVQKQRHSAVVVRIVQMIEQTAGAADAAAAPVRDQLDHVLVPDVGQPAHGGLRLLRWRRLLLHLQIDRFAFLLLLLLLLLLRLLLGLGAFARRFDRRVQHFNRHECHRIVGRWWVRQLVTLANATRLVALARIPFAFQQHFLLLFCFFHFRRLLPVRNEWKGNDRYGALVFRALATNRTDRHFRVAFQELGERKLLRLGGRSRVLAGGIRLPPIVLLHG</sequence>
<keyword evidence="1" id="KW-1133">Transmembrane helix</keyword>
<dbReference type="Proteomes" id="UP000075902">
    <property type="component" value="Unassembled WGS sequence"/>
</dbReference>
<evidence type="ECO:0000313" key="2">
    <source>
        <dbReference type="EnsemblMetazoa" id="AMEC017266-PA"/>
    </source>
</evidence>
<proteinExistence type="predicted"/>